<keyword evidence="3" id="KW-1185">Reference proteome</keyword>
<feature type="signal peptide" evidence="1">
    <location>
        <begin position="1"/>
        <end position="17"/>
    </location>
</feature>
<keyword evidence="1" id="KW-0732">Signal</keyword>
<proteinExistence type="predicted"/>
<sequence>MLPLTLLTLALSSLVAAAPSARGSSSKIKMTTNERDVFDTAMTINDWAWDSATGWVASSADGGHSSTRFTAWYVPGLLYRNGKGDVDRAVTAIKNIMQFTSPADNGTAWYGDYKLSADIPPPNPDTFPAAIYASYDPNWSFFVGLQFVQIISEFEQLLPADLVSQMVNSTYLAARQLMTRVGYDGDNLVTAYTNPAIGRALIVEWTGHRLNDANLTAAGQQYAKDVYDLFTADGHNTLGEYNVPTYYGIDVLGLCQWIRHAPANSSLPTWGKYILENLWADIGEHYNYGLKNMVGPYDRIYHRNMLVDDSIITIWFWMLLGRDKAPVAPKGMESTIYDMHQGETLRGVIPSSALAALTTPVTEDRNLTRGIRVSLHNDTTRWNTAWVSPNVMAGGQKVAELYNRGSQFAPMIAHWKSGDTSDAQRPYVSFFQLYATASTIDAVVTPWHISVAYPNTTQAGTDVFQFLIGDIPTPYWAAGNNMDGFSNLPCLNVTVTTTGLNGTVVKGKYESFTIQSNNLWSVSYYVDPSYAGTPSVEFDLQYTCESGQI</sequence>
<dbReference type="AlphaFoldDB" id="A0A427XKF3"/>
<dbReference type="Proteomes" id="UP000279236">
    <property type="component" value="Unassembled WGS sequence"/>
</dbReference>
<name>A0A427XKF3_9TREE</name>
<accession>A0A427XKF3</accession>
<protein>
    <recommendedName>
        <fullName evidence="4">Linalool dehydratase/isomerase domain-containing protein</fullName>
    </recommendedName>
</protein>
<dbReference type="PANTHER" id="PTHR40616">
    <property type="entry name" value="LINALOOL DEHYDRATASE_ISOMERASE DOMAIN-CONTAINING PROTEIN"/>
    <property type="match status" value="1"/>
</dbReference>
<dbReference type="RefSeq" id="XP_028474391.1">
    <property type="nucleotide sequence ID" value="XM_028617084.1"/>
</dbReference>
<feature type="chain" id="PRO_5019132959" description="Linalool dehydratase/isomerase domain-containing protein" evidence="1">
    <location>
        <begin position="18"/>
        <end position="549"/>
    </location>
</feature>
<organism evidence="2 3">
    <name type="scientific">Apiotrichum porosum</name>
    <dbReference type="NCBI Taxonomy" id="105984"/>
    <lineage>
        <taxon>Eukaryota</taxon>
        <taxon>Fungi</taxon>
        <taxon>Dikarya</taxon>
        <taxon>Basidiomycota</taxon>
        <taxon>Agaricomycotina</taxon>
        <taxon>Tremellomycetes</taxon>
        <taxon>Trichosporonales</taxon>
        <taxon>Trichosporonaceae</taxon>
        <taxon>Apiotrichum</taxon>
    </lineage>
</organism>
<dbReference type="PANTHER" id="PTHR40616:SF1">
    <property type="entry name" value="LINALOOL DEHYDRATASE_ISOMERASE DOMAIN-CONTAINING PROTEIN"/>
    <property type="match status" value="1"/>
</dbReference>
<dbReference type="EMBL" id="RSCE01000010">
    <property type="protein sequence ID" value="RSH79244.1"/>
    <property type="molecule type" value="Genomic_DNA"/>
</dbReference>
<dbReference type="OrthoDB" id="2580323at2759"/>
<dbReference type="GeneID" id="39585826"/>
<evidence type="ECO:0008006" key="4">
    <source>
        <dbReference type="Google" id="ProtNLM"/>
    </source>
</evidence>
<gene>
    <name evidence="2" type="ORF">EHS24_001283</name>
</gene>
<comment type="caution">
    <text evidence="2">The sequence shown here is derived from an EMBL/GenBank/DDBJ whole genome shotgun (WGS) entry which is preliminary data.</text>
</comment>
<evidence type="ECO:0000313" key="2">
    <source>
        <dbReference type="EMBL" id="RSH79244.1"/>
    </source>
</evidence>
<evidence type="ECO:0000313" key="3">
    <source>
        <dbReference type="Proteomes" id="UP000279236"/>
    </source>
</evidence>
<reference evidence="2 3" key="1">
    <citation type="submission" date="2018-11" db="EMBL/GenBank/DDBJ databases">
        <title>Genome sequence of Apiotrichum porosum DSM 27194.</title>
        <authorList>
            <person name="Aliyu H."/>
            <person name="Gorte O."/>
            <person name="Ochsenreither K."/>
        </authorList>
    </citation>
    <scope>NUCLEOTIDE SEQUENCE [LARGE SCALE GENOMIC DNA]</scope>
    <source>
        <strain evidence="2 3">DSM 27194</strain>
    </source>
</reference>
<evidence type="ECO:0000256" key="1">
    <source>
        <dbReference type="SAM" id="SignalP"/>
    </source>
</evidence>